<dbReference type="SUPFAM" id="SSF51197">
    <property type="entry name" value="Clavaminate synthase-like"/>
    <property type="match status" value="1"/>
</dbReference>
<dbReference type="EMBL" id="VXPY01000007">
    <property type="protein sequence ID" value="MYD88838.1"/>
    <property type="molecule type" value="Genomic_DNA"/>
</dbReference>
<organism evidence="1">
    <name type="scientific">Caldilineaceae bacterium SB0662_bin_9</name>
    <dbReference type="NCBI Taxonomy" id="2605258"/>
    <lineage>
        <taxon>Bacteria</taxon>
        <taxon>Bacillati</taxon>
        <taxon>Chloroflexota</taxon>
        <taxon>Caldilineae</taxon>
        <taxon>Caldilineales</taxon>
        <taxon>Caldilineaceae</taxon>
    </lineage>
</organism>
<reference evidence="1" key="1">
    <citation type="submission" date="2019-09" db="EMBL/GenBank/DDBJ databases">
        <title>Characterisation of the sponge microbiome using genome-centric metagenomics.</title>
        <authorList>
            <person name="Engelberts J.P."/>
            <person name="Robbins S.J."/>
            <person name="De Goeij J.M."/>
            <person name="Aranda M."/>
            <person name="Bell S.C."/>
            <person name="Webster N.S."/>
        </authorList>
    </citation>
    <scope>NUCLEOTIDE SEQUENCE</scope>
    <source>
        <strain evidence="1">SB0662_bin_9</strain>
    </source>
</reference>
<keyword evidence="1" id="KW-0223">Dioxygenase</keyword>
<gene>
    <name evidence="1" type="ORF">F4Y08_00650</name>
</gene>
<keyword evidence="1" id="KW-0560">Oxidoreductase</keyword>
<accession>A0A6B1DN56</accession>
<evidence type="ECO:0000313" key="1">
    <source>
        <dbReference type="EMBL" id="MYD88838.1"/>
    </source>
</evidence>
<protein>
    <submittedName>
        <fullName evidence="1">Phytanoyl-CoA dioxygenase family protein</fullName>
    </submittedName>
</protein>
<proteinExistence type="predicted"/>
<sequence length="242" mass="26698">MSTATETIAADFARDGYLIVPDLFTADEAARLKTEMQAILDEVAHERQAESGDDRAVIFNAGVHVGLVSRSSVYREWVADHRILDVLEPILGPDIEFLSDKAVFKDHDTDFGSPWHQDHPYWVGSHKISLWVALDEATVANGCLKLIPGSHRAEIGHATVDDGHGFNYRMGDQDALEAEAVTAPLPVGGAIVFHDLTLHASHENTSGADRWVWIPTYRSLHHDDPPYPWAVAAHPVRTANQT</sequence>
<name>A0A6B1DN56_9CHLR</name>
<comment type="caution">
    <text evidence="1">The sequence shown here is derived from an EMBL/GenBank/DDBJ whole genome shotgun (WGS) entry which is preliminary data.</text>
</comment>
<dbReference type="AlphaFoldDB" id="A0A6B1DN56"/>
<dbReference type="Gene3D" id="2.60.120.620">
    <property type="entry name" value="q2cbj1_9rhob like domain"/>
    <property type="match status" value="1"/>
</dbReference>
<dbReference type="GO" id="GO:0005506">
    <property type="term" value="F:iron ion binding"/>
    <property type="evidence" value="ECO:0007669"/>
    <property type="project" value="UniProtKB-ARBA"/>
</dbReference>
<dbReference type="Pfam" id="PF05721">
    <property type="entry name" value="PhyH"/>
    <property type="match status" value="1"/>
</dbReference>
<dbReference type="PANTHER" id="PTHR20883">
    <property type="entry name" value="PHYTANOYL-COA DIOXYGENASE DOMAIN CONTAINING 1"/>
    <property type="match status" value="1"/>
</dbReference>
<dbReference type="GO" id="GO:0016706">
    <property type="term" value="F:2-oxoglutarate-dependent dioxygenase activity"/>
    <property type="evidence" value="ECO:0007669"/>
    <property type="project" value="UniProtKB-ARBA"/>
</dbReference>
<dbReference type="PANTHER" id="PTHR20883:SF46">
    <property type="entry name" value="PHYTANOYL-COA HYDROXYLASE"/>
    <property type="match status" value="1"/>
</dbReference>
<dbReference type="InterPro" id="IPR008775">
    <property type="entry name" value="Phytyl_CoA_dOase-like"/>
</dbReference>